<dbReference type="Gene3D" id="1.10.260.40">
    <property type="entry name" value="lambda repressor-like DNA-binding domains"/>
    <property type="match status" value="1"/>
</dbReference>
<accession>A0A919RQJ9</accession>
<dbReference type="SUPFAM" id="SSF47413">
    <property type="entry name" value="lambda repressor-like DNA-binding domains"/>
    <property type="match status" value="1"/>
</dbReference>
<dbReference type="AlphaFoldDB" id="A0A919RQJ9"/>
<sequence>MSKAGWFDAEAFYAALDAARLGRQLNWKQVAAESGVSASTLTRMAQGKRPDVDGLAALAAWSGLNTNDFVRSVSETATKPEPLAMISTYLRSDPHLSDEAAVALDQLIKATYERLRKEA</sequence>
<reference evidence="1" key="1">
    <citation type="submission" date="2021-01" db="EMBL/GenBank/DDBJ databases">
        <title>Whole genome shotgun sequence of Sinosporangium siamense NBRC 109515.</title>
        <authorList>
            <person name="Komaki H."/>
            <person name="Tamura T."/>
        </authorList>
    </citation>
    <scope>NUCLEOTIDE SEQUENCE</scope>
    <source>
        <strain evidence="1">NBRC 109515</strain>
    </source>
</reference>
<dbReference type="InterPro" id="IPR010982">
    <property type="entry name" value="Lambda_DNA-bd_dom_sf"/>
</dbReference>
<dbReference type="EMBL" id="BOOW01000050">
    <property type="protein sequence ID" value="GII96854.1"/>
    <property type="molecule type" value="Genomic_DNA"/>
</dbReference>
<evidence type="ECO:0000313" key="1">
    <source>
        <dbReference type="EMBL" id="GII96854.1"/>
    </source>
</evidence>
<name>A0A919RQJ9_9ACTN</name>
<dbReference type="Proteomes" id="UP000606172">
    <property type="component" value="Unassembled WGS sequence"/>
</dbReference>
<proteinExistence type="predicted"/>
<gene>
    <name evidence="1" type="ORF">Ssi02_70850</name>
</gene>
<organism evidence="1 2">
    <name type="scientific">Sinosporangium siamense</name>
    <dbReference type="NCBI Taxonomy" id="1367973"/>
    <lineage>
        <taxon>Bacteria</taxon>
        <taxon>Bacillati</taxon>
        <taxon>Actinomycetota</taxon>
        <taxon>Actinomycetes</taxon>
        <taxon>Streptosporangiales</taxon>
        <taxon>Streptosporangiaceae</taxon>
        <taxon>Sinosporangium</taxon>
    </lineage>
</organism>
<keyword evidence="2" id="KW-1185">Reference proteome</keyword>
<dbReference type="RefSeq" id="WP_204032000.1">
    <property type="nucleotide sequence ID" value="NZ_BOOW01000050.1"/>
</dbReference>
<dbReference type="GO" id="GO:0003677">
    <property type="term" value="F:DNA binding"/>
    <property type="evidence" value="ECO:0007669"/>
    <property type="project" value="InterPro"/>
</dbReference>
<protein>
    <submittedName>
        <fullName evidence="1">Transcriptional regulator</fullName>
    </submittedName>
</protein>
<evidence type="ECO:0000313" key="2">
    <source>
        <dbReference type="Proteomes" id="UP000606172"/>
    </source>
</evidence>
<comment type="caution">
    <text evidence="1">The sequence shown here is derived from an EMBL/GenBank/DDBJ whole genome shotgun (WGS) entry which is preliminary data.</text>
</comment>